<keyword evidence="3" id="KW-1185">Reference proteome</keyword>
<feature type="region of interest" description="Disordered" evidence="1">
    <location>
        <begin position="79"/>
        <end position="109"/>
    </location>
</feature>
<proteinExistence type="predicted"/>
<comment type="caution">
    <text evidence="2">The sequence shown here is derived from an EMBL/GenBank/DDBJ whole genome shotgun (WGS) entry which is preliminary data.</text>
</comment>
<accession>A0ABS4JNU2</accession>
<gene>
    <name evidence="2" type="ORF">J2Z79_000567</name>
</gene>
<dbReference type="InterPro" id="IPR036465">
    <property type="entry name" value="vWFA_dom_sf"/>
</dbReference>
<evidence type="ECO:0000313" key="3">
    <source>
        <dbReference type="Proteomes" id="UP001519289"/>
    </source>
</evidence>
<dbReference type="CDD" id="cd00198">
    <property type="entry name" value="vWFA"/>
    <property type="match status" value="1"/>
</dbReference>
<dbReference type="EMBL" id="JAGGLG010000003">
    <property type="protein sequence ID" value="MBP2017193.1"/>
    <property type="molecule type" value="Genomic_DNA"/>
</dbReference>
<reference evidence="2 3" key="1">
    <citation type="submission" date="2021-03" db="EMBL/GenBank/DDBJ databases">
        <title>Genomic Encyclopedia of Type Strains, Phase IV (KMG-IV): sequencing the most valuable type-strain genomes for metagenomic binning, comparative biology and taxonomic classification.</title>
        <authorList>
            <person name="Goeker M."/>
        </authorList>
    </citation>
    <scope>NUCLEOTIDE SEQUENCE [LARGE SCALE GENOMIC DNA]</scope>
    <source>
        <strain evidence="2 3">DSM 27138</strain>
    </source>
</reference>
<dbReference type="Pfam" id="PF04285">
    <property type="entry name" value="DUF444"/>
    <property type="match status" value="2"/>
</dbReference>
<dbReference type="SUPFAM" id="SSF53300">
    <property type="entry name" value="vWA-like"/>
    <property type="match status" value="1"/>
</dbReference>
<organism evidence="2 3">
    <name type="scientific">Symbiobacterium terraclitae</name>
    <dbReference type="NCBI Taxonomy" id="557451"/>
    <lineage>
        <taxon>Bacteria</taxon>
        <taxon>Bacillati</taxon>
        <taxon>Bacillota</taxon>
        <taxon>Clostridia</taxon>
        <taxon>Eubacteriales</taxon>
        <taxon>Symbiobacteriaceae</taxon>
        <taxon>Symbiobacterium</taxon>
    </lineage>
</organism>
<evidence type="ECO:0000313" key="2">
    <source>
        <dbReference type="EMBL" id="MBP2017193.1"/>
    </source>
</evidence>
<dbReference type="Proteomes" id="UP001519289">
    <property type="component" value="Unassembled WGS sequence"/>
</dbReference>
<protein>
    <submittedName>
        <fullName evidence="2">Sporulation protein YhbH</fullName>
    </submittedName>
</protein>
<evidence type="ECO:0000256" key="1">
    <source>
        <dbReference type="SAM" id="MobiDB-lite"/>
    </source>
</evidence>
<dbReference type="NCBIfam" id="TIGR02877">
    <property type="entry name" value="spore_yhbH"/>
    <property type="match status" value="1"/>
</dbReference>
<name>A0ABS4JNU2_9FIRM</name>
<dbReference type="RefSeq" id="WP_209465342.1">
    <property type="nucleotide sequence ID" value="NZ_JAGGLG010000003.1"/>
</dbReference>
<dbReference type="PANTHER" id="PTHR30510">
    <property type="entry name" value="UPF0229 PROTEIN YEAH"/>
    <property type="match status" value="1"/>
</dbReference>
<sequence>MNETRFRIYREDWSLHRQGQMDQERHMERIREAIRANLAEVVSDESLIASDGQKVVRLPIKALKEYRFRLDWQKQNRVGEGGGAVREGDALGTASGAAGQGAGDGPPGEEVGEEWFETGFTVEDLDEILFADLALPHLEPKRQPDLTAESHEWRDVRPQGLQSNIDKKRTLMEAIKRNRLAGRPALAGISRKDLRFRTWDVARTPQASAVLIFMMDTSGSMGPAEKYVARSLCFWMVRFLRTRYENVRLHFIAHTTEAREVSEEAFFTKGEAGGTRCSSAYEYALQLIDRQYPPDLFNLYAFHFSDGDNLLSDNPRAIALMRQLLERCSLVGYGQIETQPQYLAMPYYQPNTLLSLFQQEIDHPRFVTAQIRDRSEVYAALRAFFHPGHREKGAG</sequence>
<dbReference type="PANTHER" id="PTHR30510:SF2">
    <property type="entry name" value="UPF0229 PROTEIN YEAH"/>
    <property type="match status" value="1"/>
</dbReference>
<dbReference type="InterPro" id="IPR014230">
    <property type="entry name" value="Spore_YhbH"/>
</dbReference>
<dbReference type="InterPro" id="IPR006698">
    <property type="entry name" value="UPF0229"/>
</dbReference>